<feature type="domain" description="Protein kinase" evidence="3">
    <location>
        <begin position="12"/>
        <end position="281"/>
    </location>
</feature>
<dbReference type="Proteomes" id="UP000294933">
    <property type="component" value="Unassembled WGS sequence"/>
</dbReference>
<gene>
    <name evidence="4" type="ORF">BD410DRAFT_786485</name>
</gene>
<evidence type="ECO:0000256" key="2">
    <source>
        <dbReference type="SAM" id="MobiDB-lite"/>
    </source>
</evidence>
<dbReference type="AlphaFoldDB" id="A0A4Y7QC16"/>
<organism evidence="4 5">
    <name type="scientific">Rickenella mellea</name>
    <dbReference type="NCBI Taxonomy" id="50990"/>
    <lineage>
        <taxon>Eukaryota</taxon>
        <taxon>Fungi</taxon>
        <taxon>Dikarya</taxon>
        <taxon>Basidiomycota</taxon>
        <taxon>Agaricomycotina</taxon>
        <taxon>Agaricomycetes</taxon>
        <taxon>Hymenochaetales</taxon>
        <taxon>Rickenellaceae</taxon>
        <taxon>Rickenella</taxon>
    </lineage>
</organism>
<dbReference type="InterPro" id="IPR000719">
    <property type="entry name" value="Prot_kinase_dom"/>
</dbReference>
<dbReference type="VEuPathDB" id="FungiDB:BD410DRAFT_786485"/>
<keyword evidence="4" id="KW-0418">Kinase</keyword>
<name>A0A4Y7QC16_9AGAM</name>
<dbReference type="PROSITE" id="PS50011">
    <property type="entry name" value="PROTEIN_KINASE_DOM"/>
    <property type="match status" value="1"/>
</dbReference>
<dbReference type="OrthoDB" id="5579860at2759"/>
<evidence type="ECO:0000256" key="1">
    <source>
        <dbReference type="ARBA" id="ARBA00012513"/>
    </source>
</evidence>
<dbReference type="PANTHER" id="PTHR11909">
    <property type="entry name" value="CASEIN KINASE-RELATED"/>
    <property type="match status" value="1"/>
</dbReference>
<dbReference type="STRING" id="50990.A0A4Y7QC16"/>
<dbReference type="GO" id="GO:0004674">
    <property type="term" value="F:protein serine/threonine kinase activity"/>
    <property type="evidence" value="ECO:0007669"/>
    <property type="project" value="UniProtKB-EC"/>
</dbReference>
<dbReference type="PROSITE" id="PS00108">
    <property type="entry name" value="PROTEIN_KINASE_ST"/>
    <property type="match status" value="1"/>
</dbReference>
<evidence type="ECO:0000259" key="3">
    <source>
        <dbReference type="PROSITE" id="PS50011"/>
    </source>
</evidence>
<dbReference type="SMART" id="SM00220">
    <property type="entry name" value="S_TKc"/>
    <property type="match status" value="1"/>
</dbReference>
<dbReference type="Pfam" id="PF00069">
    <property type="entry name" value="Pkinase"/>
    <property type="match status" value="1"/>
</dbReference>
<evidence type="ECO:0000313" key="4">
    <source>
        <dbReference type="EMBL" id="TDL24370.1"/>
    </source>
</evidence>
<dbReference type="SUPFAM" id="SSF56112">
    <property type="entry name" value="Protein kinase-like (PK-like)"/>
    <property type="match status" value="1"/>
</dbReference>
<dbReference type="InterPro" id="IPR008271">
    <property type="entry name" value="Ser/Thr_kinase_AS"/>
</dbReference>
<dbReference type="InterPro" id="IPR011009">
    <property type="entry name" value="Kinase-like_dom_sf"/>
</dbReference>
<reference evidence="4 5" key="1">
    <citation type="submission" date="2018-06" db="EMBL/GenBank/DDBJ databases">
        <title>A transcriptomic atlas of mushroom development highlights an independent origin of complex multicellularity.</title>
        <authorList>
            <consortium name="DOE Joint Genome Institute"/>
            <person name="Krizsan K."/>
            <person name="Almasi E."/>
            <person name="Merenyi Z."/>
            <person name="Sahu N."/>
            <person name="Viragh M."/>
            <person name="Koszo T."/>
            <person name="Mondo S."/>
            <person name="Kiss B."/>
            <person name="Balint B."/>
            <person name="Kues U."/>
            <person name="Barry K."/>
            <person name="Hegedus J.C."/>
            <person name="Henrissat B."/>
            <person name="Johnson J."/>
            <person name="Lipzen A."/>
            <person name="Ohm R."/>
            <person name="Nagy I."/>
            <person name="Pangilinan J."/>
            <person name="Yan J."/>
            <person name="Xiong Y."/>
            <person name="Grigoriev I.V."/>
            <person name="Hibbett D.S."/>
            <person name="Nagy L.G."/>
        </authorList>
    </citation>
    <scope>NUCLEOTIDE SEQUENCE [LARGE SCALE GENOMIC DNA]</scope>
    <source>
        <strain evidence="4 5">SZMC22713</strain>
    </source>
</reference>
<dbReference type="Gene3D" id="1.10.510.10">
    <property type="entry name" value="Transferase(Phosphotransferase) domain 1"/>
    <property type="match status" value="1"/>
</dbReference>
<protein>
    <recommendedName>
        <fullName evidence="1">non-specific serine/threonine protein kinase</fullName>
        <ecNumber evidence="1">2.7.11.1</ecNumber>
    </recommendedName>
</protein>
<proteinExistence type="predicted"/>
<dbReference type="InterPro" id="IPR050235">
    <property type="entry name" value="CK1_Ser-Thr_kinase"/>
</dbReference>
<feature type="compositionally biased region" description="Acidic residues" evidence="2">
    <location>
        <begin position="315"/>
        <end position="332"/>
    </location>
</feature>
<dbReference type="EC" id="2.7.11.1" evidence="1"/>
<keyword evidence="4" id="KW-0808">Transferase</keyword>
<feature type="region of interest" description="Disordered" evidence="2">
    <location>
        <begin position="289"/>
        <end position="334"/>
    </location>
</feature>
<sequence length="379" mass="42608">MTRAALRYKLAPYGKAIVREGVSSIVFRATEKGSGNEVAIKKSRVSRTVQRPTLQHEFRLLVLLKGRAAIPAVYGYGRLEHFEYISMEFLGPSLAERQKEGGAALMIKTVIRILGQALAALQHIHELGIVHRDIKPENILCSPDDPSIIKIIDFGISKPYSRGQPTKYDPLKERRHSVGSIYWAGLNSHNGLDLAPRDDLESLAYVALHLLRGSLPWKPRPPEESQVRSQEIVRLMKMSCSGPDLSAGFPTEFGELLSYSRSMPFHQLPEYKELRRLLVSLAERMSYSTDDEPLDWTPCHPNPPGPIIDEPAFSDSDEGELPDSNEDEDDLGENSYWATDIDMWNRQGNRDKDVTLPAILEAELDERTPVIVEVEGNRT</sequence>
<keyword evidence="5" id="KW-1185">Reference proteome</keyword>
<dbReference type="EMBL" id="ML170167">
    <property type="protein sequence ID" value="TDL24370.1"/>
    <property type="molecule type" value="Genomic_DNA"/>
</dbReference>
<dbReference type="GO" id="GO:0005524">
    <property type="term" value="F:ATP binding"/>
    <property type="evidence" value="ECO:0007669"/>
    <property type="project" value="InterPro"/>
</dbReference>
<accession>A0A4Y7QC16</accession>
<evidence type="ECO:0000313" key="5">
    <source>
        <dbReference type="Proteomes" id="UP000294933"/>
    </source>
</evidence>